<dbReference type="EC" id="3.1.26.5" evidence="7 8"/>
<evidence type="ECO:0000256" key="1">
    <source>
        <dbReference type="ARBA" id="ARBA00002663"/>
    </source>
</evidence>
<keyword evidence="4 7" id="KW-0255">Endonuclease</keyword>
<evidence type="ECO:0000256" key="9">
    <source>
        <dbReference type="SAM" id="MobiDB-lite"/>
    </source>
</evidence>
<dbReference type="InterPro" id="IPR000100">
    <property type="entry name" value="RNase_P"/>
</dbReference>
<sequence length="134" mass="15048">MSSAGLPREARLRRPGEFAALRNSSGRAGGRCFHLRYRDNELGGARLGLAISKRVSKRAVERNRIKRLVRESFRRVRHRLPAIDLMVMAREQAAGVPGPELLGELEALWQKLPTRTTDPAEPLKRSDGPSTIER</sequence>
<comment type="catalytic activity">
    <reaction evidence="7">
        <text>Endonucleolytic cleavage of RNA, removing 5'-extranucleotides from tRNA precursor.</text>
        <dbReference type="EC" id="3.1.26.5"/>
    </reaction>
</comment>
<evidence type="ECO:0000313" key="10">
    <source>
        <dbReference type="EMBL" id="THD03742.1"/>
    </source>
</evidence>
<keyword evidence="11" id="KW-1185">Reference proteome</keyword>
<protein>
    <recommendedName>
        <fullName evidence="7 8">Ribonuclease P protein component</fullName>
        <shortName evidence="7">RNase P protein</shortName>
        <shortName evidence="7">RNaseP protein</shortName>
        <ecNumber evidence="7 8">3.1.26.5</ecNumber>
    </recommendedName>
    <alternativeName>
        <fullName evidence="7">Protein C5</fullName>
    </alternativeName>
</protein>
<dbReference type="GO" id="GO:0042781">
    <property type="term" value="F:3'-tRNA processing endoribonuclease activity"/>
    <property type="evidence" value="ECO:0007669"/>
    <property type="project" value="TreeGrafter"/>
</dbReference>
<dbReference type="EMBL" id="MWIO01000087">
    <property type="protein sequence ID" value="THD03742.1"/>
    <property type="molecule type" value="Genomic_DNA"/>
</dbReference>
<accession>A0A4S3K6F1</accession>
<evidence type="ECO:0000256" key="7">
    <source>
        <dbReference type="HAMAP-Rule" id="MF_00227"/>
    </source>
</evidence>
<name>A0A4S3K6F1_9GAMM</name>
<dbReference type="InterPro" id="IPR014721">
    <property type="entry name" value="Ribsml_uS5_D2-typ_fold_subgr"/>
</dbReference>
<dbReference type="GO" id="GO:0004526">
    <property type="term" value="F:ribonuclease P activity"/>
    <property type="evidence" value="ECO:0007669"/>
    <property type="project" value="UniProtKB-UniRule"/>
</dbReference>
<proteinExistence type="inferred from homology"/>
<comment type="function">
    <text evidence="1 7">RNaseP catalyzes the removal of the 5'-leader sequence from pre-tRNA to produce the mature 5'-terminus. It can also cleave other RNA substrates such as 4.5S RNA. The protein component plays an auxiliary but essential role in vivo by binding to the 5'-leader sequence and broadening the substrate specificity of the ribozyme.</text>
</comment>
<organism evidence="10 11">
    <name type="scientific">Rhodanobacter lindaniclasticus</name>
    <dbReference type="NCBI Taxonomy" id="75310"/>
    <lineage>
        <taxon>Bacteria</taxon>
        <taxon>Pseudomonadati</taxon>
        <taxon>Pseudomonadota</taxon>
        <taxon>Gammaproteobacteria</taxon>
        <taxon>Lysobacterales</taxon>
        <taxon>Rhodanobacteraceae</taxon>
        <taxon>Rhodanobacter</taxon>
    </lineage>
</organism>
<dbReference type="SUPFAM" id="SSF54211">
    <property type="entry name" value="Ribosomal protein S5 domain 2-like"/>
    <property type="match status" value="1"/>
</dbReference>
<dbReference type="NCBIfam" id="TIGR00188">
    <property type="entry name" value="rnpA"/>
    <property type="match status" value="1"/>
</dbReference>
<comment type="subunit">
    <text evidence="7">Consists of a catalytic RNA component (M1 or rnpB) and a protein subunit.</text>
</comment>
<dbReference type="AlphaFoldDB" id="A0A4S3K6F1"/>
<keyword evidence="6 7" id="KW-0694">RNA-binding</keyword>
<comment type="similarity">
    <text evidence="7">Belongs to the RnpA family.</text>
</comment>
<reference evidence="10 11" key="1">
    <citation type="submission" date="2017-02" db="EMBL/GenBank/DDBJ databases">
        <title>Whole genome sequencing of Rhodanobacter lindaniclasticus DSM 17932.</title>
        <authorList>
            <person name="Kumar S."/>
            <person name="Patil P."/>
            <person name="Patil P.B."/>
        </authorList>
    </citation>
    <scope>NUCLEOTIDE SEQUENCE [LARGE SCALE GENOMIC DNA]</scope>
    <source>
        <strain evidence="10 11">DSM 17932</strain>
    </source>
</reference>
<comment type="caution">
    <text evidence="10">The sequence shown here is derived from an EMBL/GenBank/DDBJ whole genome shotgun (WGS) entry which is preliminary data.</text>
</comment>
<evidence type="ECO:0000256" key="4">
    <source>
        <dbReference type="ARBA" id="ARBA00022759"/>
    </source>
</evidence>
<dbReference type="GO" id="GO:0030677">
    <property type="term" value="C:ribonuclease P complex"/>
    <property type="evidence" value="ECO:0007669"/>
    <property type="project" value="TreeGrafter"/>
</dbReference>
<dbReference type="PANTHER" id="PTHR33992">
    <property type="entry name" value="RIBONUCLEASE P PROTEIN COMPONENT"/>
    <property type="match status" value="1"/>
</dbReference>
<evidence type="ECO:0000256" key="8">
    <source>
        <dbReference type="NCBIfam" id="TIGR00188"/>
    </source>
</evidence>
<dbReference type="RefSeq" id="WP_136260091.1">
    <property type="nucleotide sequence ID" value="NZ_MWIO01000087.1"/>
</dbReference>
<dbReference type="Pfam" id="PF00825">
    <property type="entry name" value="Ribonuclease_P"/>
    <property type="match status" value="1"/>
</dbReference>
<feature type="region of interest" description="Disordered" evidence="9">
    <location>
        <begin position="113"/>
        <end position="134"/>
    </location>
</feature>
<feature type="compositionally biased region" description="Basic and acidic residues" evidence="9">
    <location>
        <begin position="121"/>
        <end position="134"/>
    </location>
</feature>
<dbReference type="PROSITE" id="PS00648">
    <property type="entry name" value="RIBONUCLEASE_P"/>
    <property type="match status" value="1"/>
</dbReference>
<dbReference type="HAMAP" id="MF_00227">
    <property type="entry name" value="RNase_P"/>
    <property type="match status" value="1"/>
</dbReference>
<evidence type="ECO:0000256" key="3">
    <source>
        <dbReference type="ARBA" id="ARBA00022722"/>
    </source>
</evidence>
<dbReference type="OrthoDB" id="9796422at2"/>
<evidence type="ECO:0000256" key="2">
    <source>
        <dbReference type="ARBA" id="ARBA00022694"/>
    </source>
</evidence>
<keyword evidence="2 7" id="KW-0819">tRNA processing</keyword>
<dbReference type="Gene3D" id="3.30.230.10">
    <property type="match status" value="1"/>
</dbReference>
<evidence type="ECO:0000313" key="11">
    <source>
        <dbReference type="Proteomes" id="UP000306317"/>
    </source>
</evidence>
<evidence type="ECO:0000256" key="5">
    <source>
        <dbReference type="ARBA" id="ARBA00022801"/>
    </source>
</evidence>
<keyword evidence="5 7" id="KW-0378">Hydrolase</keyword>
<dbReference type="GO" id="GO:0001682">
    <property type="term" value="P:tRNA 5'-leader removal"/>
    <property type="evidence" value="ECO:0007669"/>
    <property type="project" value="UniProtKB-UniRule"/>
</dbReference>
<dbReference type="InterPro" id="IPR020568">
    <property type="entry name" value="Ribosomal_Su5_D2-typ_SF"/>
</dbReference>
<gene>
    <name evidence="7" type="primary">rnpA</name>
    <name evidence="10" type="ORF">B1991_18140</name>
</gene>
<dbReference type="InterPro" id="IPR020539">
    <property type="entry name" value="RNase_P_CS"/>
</dbReference>
<evidence type="ECO:0000256" key="6">
    <source>
        <dbReference type="ARBA" id="ARBA00022884"/>
    </source>
</evidence>
<dbReference type="Proteomes" id="UP000306317">
    <property type="component" value="Unassembled WGS sequence"/>
</dbReference>
<keyword evidence="3 7" id="KW-0540">Nuclease</keyword>
<dbReference type="GO" id="GO:0000049">
    <property type="term" value="F:tRNA binding"/>
    <property type="evidence" value="ECO:0007669"/>
    <property type="project" value="UniProtKB-UniRule"/>
</dbReference>
<dbReference type="PANTHER" id="PTHR33992:SF1">
    <property type="entry name" value="RIBONUCLEASE P PROTEIN COMPONENT"/>
    <property type="match status" value="1"/>
</dbReference>